<organism evidence="5 6">
    <name type="scientific">Thiomonas arsenitoxydans (strain DSM 22701 / CIP 110005 / 3As)</name>
    <dbReference type="NCBI Taxonomy" id="426114"/>
    <lineage>
        <taxon>Bacteria</taxon>
        <taxon>Pseudomonadati</taxon>
        <taxon>Pseudomonadota</taxon>
        <taxon>Betaproteobacteria</taxon>
        <taxon>Burkholderiales</taxon>
        <taxon>Thiomonas</taxon>
    </lineage>
</organism>
<gene>
    <name evidence="5" type="ORF">J0I24_11455</name>
</gene>
<dbReference type="CDD" id="cd00616">
    <property type="entry name" value="AHBA_syn"/>
    <property type="match status" value="1"/>
</dbReference>
<comment type="caution">
    <text evidence="5">The sequence shown here is derived from an EMBL/GenBank/DDBJ whole genome shotgun (WGS) entry which is preliminary data.</text>
</comment>
<evidence type="ECO:0000256" key="2">
    <source>
        <dbReference type="PIRSR" id="PIRSR000390-1"/>
    </source>
</evidence>
<keyword evidence="5" id="KW-0808">Transferase</keyword>
<evidence type="ECO:0000313" key="5">
    <source>
        <dbReference type="EMBL" id="MBN8744909.1"/>
    </source>
</evidence>
<feature type="active site" description="Proton acceptor" evidence="2">
    <location>
        <position position="185"/>
    </location>
</feature>
<dbReference type="EMBL" id="JAFKMR010000022">
    <property type="protein sequence ID" value="MBN8744909.1"/>
    <property type="molecule type" value="Genomic_DNA"/>
</dbReference>
<accession>A0A8I1SXS0</accession>
<comment type="similarity">
    <text evidence="1 4">Belongs to the DegT/DnrJ/EryC1 family.</text>
</comment>
<dbReference type="AlphaFoldDB" id="A0A8I1SXS0"/>
<dbReference type="InterPro" id="IPR015422">
    <property type="entry name" value="PyrdxlP-dep_Trfase_small"/>
</dbReference>
<dbReference type="PANTHER" id="PTHR30244:SF34">
    <property type="entry name" value="DTDP-4-AMINO-4,6-DIDEOXYGALACTOSE TRANSAMINASE"/>
    <property type="match status" value="1"/>
</dbReference>
<dbReference type="Pfam" id="PF01041">
    <property type="entry name" value="DegT_DnrJ_EryC1"/>
    <property type="match status" value="1"/>
</dbReference>
<sequence>MNPQDMLPFTRPEIDEDTIAGVVEVLRSGWITTGPWCARFEQALSDYFGGRPVLAYSSGTVTMEIALRLLGVGPGDEVITTPLSWVATSNVILAVGATPVFVDIDPATRNIDAHRIEAAITARTRAILPVHLAGLPADLEAIYDIAARHGLRVIEDAAQAIGSLWKHQRIGSFGDFASFSFHPNKNITSIEGGCLVLPADADVDLARRLRLQGVQRSGLDGMDVDVVGGKSNLTDVAARVGWGQLQHIERFNARRRDLAQRYFAAFDALGVEARGVQLPPRDFIQSNWHMFQIVPPPQVQRAALMQALKDRGITTGVHYPPIHLFSLYRKRGFQPGDFPHAETVGASILTLPLFPGMQDSDVTRVTDALDAVLRQFGL</sequence>
<evidence type="ECO:0000256" key="1">
    <source>
        <dbReference type="ARBA" id="ARBA00037999"/>
    </source>
</evidence>
<keyword evidence="5" id="KW-0032">Aminotransferase</keyword>
<feature type="modified residue" description="N6-(pyridoxal phosphate)lysine" evidence="3">
    <location>
        <position position="185"/>
    </location>
</feature>
<dbReference type="InterPro" id="IPR000653">
    <property type="entry name" value="DegT/StrS_aminotransferase"/>
</dbReference>
<dbReference type="SUPFAM" id="SSF53383">
    <property type="entry name" value="PLP-dependent transferases"/>
    <property type="match status" value="1"/>
</dbReference>
<keyword evidence="3 4" id="KW-0663">Pyridoxal phosphate</keyword>
<dbReference type="PANTHER" id="PTHR30244">
    <property type="entry name" value="TRANSAMINASE"/>
    <property type="match status" value="1"/>
</dbReference>
<dbReference type="PIRSF" id="PIRSF000390">
    <property type="entry name" value="PLP_StrS"/>
    <property type="match status" value="1"/>
</dbReference>
<dbReference type="InterPro" id="IPR015424">
    <property type="entry name" value="PyrdxlP-dep_Trfase"/>
</dbReference>
<evidence type="ECO:0000256" key="3">
    <source>
        <dbReference type="PIRSR" id="PIRSR000390-2"/>
    </source>
</evidence>
<dbReference type="RefSeq" id="WP_276731060.1">
    <property type="nucleotide sequence ID" value="NZ_JAFKMR010000022.1"/>
</dbReference>
<dbReference type="GO" id="GO:0000271">
    <property type="term" value="P:polysaccharide biosynthetic process"/>
    <property type="evidence" value="ECO:0007669"/>
    <property type="project" value="TreeGrafter"/>
</dbReference>
<dbReference type="Proteomes" id="UP000664800">
    <property type="component" value="Unassembled WGS sequence"/>
</dbReference>
<evidence type="ECO:0000313" key="6">
    <source>
        <dbReference type="Proteomes" id="UP000664800"/>
    </source>
</evidence>
<name>A0A8I1SXS0_THIA3</name>
<dbReference type="Gene3D" id="3.90.1150.10">
    <property type="entry name" value="Aspartate Aminotransferase, domain 1"/>
    <property type="match status" value="1"/>
</dbReference>
<proteinExistence type="inferred from homology"/>
<evidence type="ECO:0000256" key="4">
    <source>
        <dbReference type="RuleBase" id="RU004508"/>
    </source>
</evidence>
<reference evidence="5" key="1">
    <citation type="submission" date="2021-02" db="EMBL/GenBank/DDBJ databases">
        <title>Thiocyanate and organic carbon inputs drive convergent selection for specific autotrophic Afipia and Thiobacillus strains within complex microbiomes.</title>
        <authorList>
            <person name="Huddy R.J."/>
            <person name="Sachdeva R."/>
            <person name="Kadzinga F."/>
            <person name="Kantor R.S."/>
            <person name="Harrison S.T.L."/>
            <person name="Banfield J.F."/>
        </authorList>
    </citation>
    <scope>NUCLEOTIDE SEQUENCE</scope>
    <source>
        <strain evidence="5">SCN18_13_7_16_R3_B_64_19</strain>
    </source>
</reference>
<dbReference type="Gene3D" id="3.40.640.10">
    <property type="entry name" value="Type I PLP-dependent aspartate aminotransferase-like (Major domain)"/>
    <property type="match status" value="1"/>
</dbReference>
<dbReference type="GO" id="GO:0030170">
    <property type="term" value="F:pyridoxal phosphate binding"/>
    <property type="evidence" value="ECO:0007669"/>
    <property type="project" value="TreeGrafter"/>
</dbReference>
<dbReference type="GO" id="GO:0008483">
    <property type="term" value="F:transaminase activity"/>
    <property type="evidence" value="ECO:0007669"/>
    <property type="project" value="UniProtKB-KW"/>
</dbReference>
<protein>
    <submittedName>
        <fullName evidence="5">DegT/DnrJ/EryC1/StrS aminotransferase family protein</fullName>
    </submittedName>
</protein>
<dbReference type="InterPro" id="IPR015421">
    <property type="entry name" value="PyrdxlP-dep_Trfase_major"/>
</dbReference>